<keyword evidence="2" id="KW-1185">Reference proteome</keyword>
<dbReference type="EMBL" id="JBHLZU010000016">
    <property type="protein sequence ID" value="MFB9905947.1"/>
    <property type="molecule type" value="Genomic_DNA"/>
</dbReference>
<dbReference type="Proteomes" id="UP001589693">
    <property type="component" value="Unassembled WGS sequence"/>
</dbReference>
<reference evidence="1 2" key="1">
    <citation type="submission" date="2024-09" db="EMBL/GenBank/DDBJ databases">
        <authorList>
            <person name="Sun Q."/>
            <person name="Mori K."/>
        </authorList>
    </citation>
    <scope>NUCLEOTIDE SEQUENCE [LARGE SCALE GENOMIC DNA]</scope>
    <source>
        <strain evidence="1 2">TBRC 7907</strain>
    </source>
</reference>
<evidence type="ECO:0000313" key="1">
    <source>
        <dbReference type="EMBL" id="MFB9905947.1"/>
    </source>
</evidence>
<dbReference type="RefSeq" id="WP_377853446.1">
    <property type="nucleotide sequence ID" value="NZ_JBHLZU010000016.1"/>
</dbReference>
<accession>A0ABV5ZYG4</accession>
<protein>
    <submittedName>
        <fullName evidence="1">DUF1259 domain-containing protein</fullName>
    </submittedName>
</protein>
<proteinExistence type="predicted"/>
<sequence length="291" mass="30921">MARSTDEHGRLIEPVNTTEADWAGVAEALSRAGALAGETVYRVGFPRRDLAVTSKGVQIKAGFALGSYAAFARYRDGKTMVMGDLVVAEEELQRLTDALQSNGIDQTGVHKHLLAHEPPVWWCHIHAVGADPVAIARGIRAALDVTATPPPAAPAPPAPLDLDTAGIDAALGAKGSNDGGIYKFSFARAETVTSHQRVLLPAMGVSTALNFQPVGDGRAAINGDFVMTADEVQHVIQALRAGGIEIIELHNHALDDHPRLFYMHFWAVDDAVTLANALRQAVEAHNVQPAS</sequence>
<dbReference type="InterPro" id="IPR011094">
    <property type="entry name" value="Uncharacterised_LppY/LpqO"/>
</dbReference>
<comment type="caution">
    <text evidence="1">The sequence shown here is derived from an EMBL/GenBank/DDBJ whole genome shotgun (WGS) entry which is preliminary data.</text>
</comment>
<dbReference type="Pfam" id="PF07485">
    <property type="entry name" value="DUF1529"/>
    <property type="match status" value="2"/>
</dbReference>
<organism evidence="1 2">
    <name type="scientific">Allokutzneria oryzae</name>
    <dbReference type="NCBI Taxonomy" id="1378989"/>
    <lineage>
        <taxon>Bacteria</taxon>
        <taxon>Bacillati</taxon>
        <taxon>Actinomycetota</taxon>
        <taxon>Actinomycetes</taxon>
        <taxon>Pseudonocardiales</taxon>
        <taxon>Pseudonocardiaceae</taxon>
        <taxon>Allokutzneria</taxon>
    </lineage>
</organism>
<evidence type="ECO:0000313" key="2">
    <source>
        <dbReference type="Proteomes" id="UP001589693"/>
    </source>
</evidence>
<name>A0ABV5ZYG4_9PSEU</name>
<gene>
    <name evidence="1" type="ORF">ACFFQA_18590</name>
</gene>